<gene>
    <name evidence="1" type="ORF">SAMN05421545_0842</name>
</gene>
<accession>A0A1N6UED6</accession>
<dbReference type="EMBL" id="FTNM01000001">
    <property type="protein sequence ID" value="SIQ63943.1"/>
    <property type="molecule type" value="Genomic_DNA"/>
</dbReference>
<name>A0A1N6UED6_9BACT</name>
<evidence type="ECO:0000313" key="2">
    <source>
        <dbReference type="Proteomes" id="UP000185924"/>
    </source>
</evidence>
<dbReference type="Proteomes" id="UP000185924">
    <property type="component" value="Unassembled WGS sequence"/>
</dbReference>
<organism evidence="1 2">
    <name type="scientific">Pontibacter lucknowensis</name>
    <dbReference type="NCBI Taxonomy" id="1077936"/>
    <lineage>
        <taxon>Bacteria</taxon>
        <taxon>Pseudomonadati</taxon>
        <taxon>Bacteroidota</taxon>
        <taxon>Cytophagia</taxon>
        <taxon>Cytophagales</taxon>
        <taxon>Hymenobacteraceae</taxon>
        <taxon>Pontibacter</taxon>
    </lineage>
</organism>
<dbReference type="STRING" id="1077936.SAMN05421545_0842"/>
<keyword evidence="2" id="KW-1185">Reference proteome</keyword>
<dbReference type="RefSeq" id="WP_234986293.1">
    <property type="nucleotide sequence ID" value="NZ_FTNM01000001.1"/>
</dbReference>
<protein>
    <submittedName>
        <fullName evidence="1">Outer membrane protein beta-barrel domain-containing protein</fullName>
    </submittedName>
</protein>
<evidence type="ECO:0000313" key="1">
    <source>
        <dbReference type="EMBL" id="SIQ63943.1"/>
    </source>
</evidence>
<proteinExistence type="predicted"/>
<reference evidence="2" key="1">
    <citation type="submission" date="2017-01" db="EMBL/GenBank/DDBJ databases">
        <authorList>
            <person name="Varghese N."/>
            <person name="Submissions S."/>
        </authorList>
    </citation>
    <scope>NUCLEOTIDE SEQUENCE [LARGE SCALE GENOMIC DNA]</scope>
    <source>
        <strain evidence="2">DM9</strain>
    </source>
</reference>
<dbReference type="AlphaFoldDB" id="A0A1N6UED6"/>
<sequence>MSVLLAVPAAAQSDYKPGYVVMPQGDTLQGQVSYRTDASGKMIGFKRNGESGTTSYTANDLSGYGFPGDRNYRTRTLDHADSLAAEYVFMQELVRGTLSLYVYKGTFFVEKNDNPDKLHKLYITKETYVNNYGVTAQRDINHHVRTLNTLMQDCFAMFSKVERVKLAEKSLVDLVKEYNSCIGGAEEQTTFKESKKWFAIKPGLVGAISHTSLNFSATDERYIHLENAEFNTNTHPTFGIALLLNSPRINENASILVEGRYFSNSYQANPSYAWFESYYDNNIEIELAAVKLTTALRYDFAGKTLQPFVNAGGFFNIFSQRDYKHTQYVRRTQSSTPTERNRDDENFFGKMQQGIMAGAGTYFNLNKHRLSLEARYELGLDLHDQAAVNRITNALDSDTRTVSVLLGFYF</sequence>